<dbReference type="InterPro" id="IPR006076">
    <property type="entry name" value="FAD-dep_OxRdtase"/>
</dbReference>
<dbReference type="PANTHER" id="PTHR42720:SF1">
    <property type="entry name" value="GLYCEROL 3-PHOSPHATE OXIDASE"/>
    <property type="match status" value="1"/>
</dbReference>
<evidence type="ECO:0000313" key="3">
    <source>
        <dbReference type="EMBL" id="KHS57510.1"/>
    </source>
</evidence>
<dbReference type="Gene3D" id="3.30.9.10">
    <property type="entry name" value="D-Amino Acid Oxidase, subunit A, domain 2"/>
    <property type="match status" value="1"/>
</dbReference>
<dbReference type="PANTHER" id="PTHR42720">
    <property type="entry name" value="GLYCEROL-3-PHOSPHATE DEHYDROGENASE"/>
    <property type="match status" value="1"/>
</dbReference>
<comment type="caution">
    <text evidence="3">The sequence shown here is derived from an EMBL/GenBank/DDBJ whole genome shotgun (WGS) entry which is preliminary data.</text>
</comment>
<dbReference type="Gene3D" id="1.10.10.1100">
    <property type="entry name" value="BFD-like [2Fe-2S]-binding domain"/>
    <property type="match status" value="1"/>
</dbReference>
<keyword evidence="4" id="KW-1185">Reference proteome</keyword>
<dbReference type="SUPFAM" id="SSF54373">
    <property type="entry name" value="FAD-linked reductases, C-terminal domain"/>
    <property type="match status" value="1"/>
</dbReference>
<protein>
    <submittedName>
        <fullName evidence="3">Glycerol-3-phosphate dehydrogenase</fullName>
    </submittedName>
</protein>
<dbReference type="OrthoDB" id="9801699at2"/>
<dbReference type="InterPro" id="IPR036188">
    <property type="entry name" value="FAD/NAD-bd_sf"/>
</dbReference>
<dbReference type="Pfam" id="PF01266">
    <property type="entry name" value="DAO"/>
    <property type="match status" value="1"/>
</dbReference>
<dbReference type="EMBL" id="JWHR01000072">
    <property type="protein sequence ID" value="KHS57510.1"/>
    <property type="molecule type" value="Genomic_DNA"/>
</dbReference>
<dbReference type="CDD" id="cd19946">
    <property type="entry name" value="GlpA-like_Fer2_BFD-like"/>
    <property type="match status" value="1"/>
</dbReference>
<accession>A0A0B3WSH5</accession>
<name>A0A0B3WSH5_9FIRM</name>
<dbReference type="Gene3D" id="3.50.50.60">
    <property type="entry name" value="FAD/NAD(P)-binding domain"/>
    <property type="match status" value="1"/>
</dbReference>
<feature type="domain" description="BFD-like [2Fe-2S]-binding" evidence="2">
    <location>
        <begin position="410"/>
        <end position="464"/>
    </location>
</feature>
<dbReference type="RefSeq" id="WP_039679371.1">
    <property type="nucleotide sequence ID" value="NZ_JWHR01000072.1"/>
</dbReference>
<evidence type="ECO:0000259" key="1">
    <source>
        <dbReference type="Pfam" id="PF01266"/>
    </source>
</evidence>
<dbReference type="Proteomes" id="UP000031189">
    <property type="component" value="Unassembled WGS sequence"/>
</dbReference>
<reference evidence="3 4" key="1">
    <citation type="submission" date="2014-12" db="EMBL/GenBank/DDBJ databases">
        <title>Draft genome sequence of Terrisporobacter sp. 08-306576, isolated from the blood culture of a bacteremia patient.</title>
        <authorList>
            <person name="Lund L.C."/>
            <person name="Sydenham T.V."/>
            <person name="Hogh S.V."/>
            <person name="Skov M.N."/>
            <person name="Kemp M."/>
            <person name="Justesen U.S."/>
        </authorList>
    </citation>
    <scope>NUCLEOTIDE SEQUENCE [LARGE SCALE GENOMIC DNA]</scope>
    <source>
        <strain evidence="3 4">08-306576</strain>
    </source>
</reference>
<feature type="domain" description="FAD dependent oxidoreductase" evidence="1">
    <location>
        <begin position="6"/>
        <end position="365"/>
    </location>
</feature>
<dbReference type="STRING" id="1577792.QX51_07915"/>
<gene>
    <name evidence="3" type="ORF">QX51_07915</name>
</gene>
<dbReference type="SUPFAM" id="SSF51905">
    <property type="entry name" value="FAD/NAD(P)-binding domain"/>
    <property type="match status" value="1"/>
</dbReference>
<dbReference type="InterPro" id="IPR007419">
    <property type="entry name" value="BFD-like_2Fe2S-bd_dom"/>
</dbReference>
<dbReference type="InterPro" id="IPR052745">
    <property type="entry name" value="G3P_Oxidase/Oxidoreductase"/>
</dbReference>
<dbReference type="InterPro" id="IPR041854">
    <property type="entry name" value="BFD-like_2Fe2S-bd_dom_sf"/>
</dbReference>
<evidence type="ECO:0000259" key="2">
    <source>
        <dbReference type="Pfam" id="PF04324"/>
    </source>
</evidence>
<proteinExistence type="predicted"/>
<sequence>MNNTYDVVIIGGGVVGSSIARELSKYKLRTCVLEKELDVCLETSGRNSGVLHAGFNNKVGSLMAKFCVEGNQNFDEVAKELDIPFKRTGKLVVGFTEEDKEKLIKMKEQGEANGVVGLEIINNEKIKKLSPFIEGNFALYSPSTGILNPFIYTIAMAENAVQNGVNYFLDNEVLEVRMDLNKDENIYEIKTNKGIYKSRWIINSAGLNSDKVGKMLGIEEYTIYPCRGEYFILDQKLGQFLNMPAYPVPNPKEGGLGIHLTPSIDGNVFIGPSSEYIDEKDDYSVTKNVMDLLIKDGGRIFPHIKKEHFIRNFSGIRPKLVGKDQGGYDDFKIELREDVPNVINLVGIESPGLTSAVPIAKYVVSLLSQKETLKENPHFNKYRKGIISFKDQPLEIKRKLIEEDENYGEVICRCETITKAEILAAINNPLGVETVTGIKYRTRAMMGRCQGGYCQTRITKLIKEEKDKKEEEILYSRKNSNMFVGKVRG</sequence>
<dbReference type="Pfam" id="PF04324">
    <property type="entry name" value="Fer2_BFD"/>
    <property type="match status" value="1"/>
</dbReference>
<dbReference type="AlphaFoldDB" id="A0A0B3WSH5"/>
<evidence type="ECO:0000313" key="4">
    <source>
        <dbReference type="Proteomes" id="UP000031189"/>
    </source>
</evidence>
<organism evidence="3 4">
    <name type="scientific">Terrisporobacter othiniensis</name>
    <dbReference type="NCBI Taxonomy" id="1577792"/>
    <lineage>
        <taxon>Bacteria</taxon>
        <taxon>Bacillati</taxon>
        <taxon>Bacillota</taxon>
        <taxon>Clostridia</taxon>
        <taxon>Peptostreptococcales</taxon>
        <taxon>Peptostreptococcaceae</taxon>
        <taxon>Terrisporobacter</taxon>
    </lineage>
</organism>